<feature type="signal peptide" evidence="1">
    <location>
        <begin position="1"/>
        <end position="25"/>
    </location>
</feature>
<dbReference type="InterPro" id="IPR014716">
    <property type="entry name" value="Fibrinogen_a/b/g_C_1"/>
</dbReference>
<proteinExistence type="predicted"/>
<protein>
    <submittedName>
        <fullName evidence="3">Putative ixoderin</fullName>
    </submittedName>
</protein>
<dbReference type="EMBL" id="GIKN01004166">
    <property type="protein sequence ID" value="NIE46439.1"/>
    <property type="molecule type" value="Transcribed_RNA"/>
</dbReference>
<dbReference type="SMART" id="SM00186">
    <property type="entry name" value="FBG"/>
    <property type="match status" value="1"/>
</dbReference>
<dbReference type="PANTHER" id="PTHR19143:SF458">
    <property type="entry name" value="FIBRINOGEN C-TERMINAL DOMAIN-CONTAINING PROTEIN-RELATED"/>
    <property type="match status" value="1"/>
</dbReference>
<dbReference type="InterPro" id="IPR002181">
    <property type="entry name" value="Fibrinogen_a/b/g_C_dom"/>
</dbReference>
<organism evidence="3">
    <name type="scientific">Rhipicephalus microplus</name>
    <name type="common">Cattle tick</name>
    <name type="synonym">Boophilus microplus</name>
    <dbReference type="NCBI Taxonomy" id="6941"/>
    <lineage>
        <taxon>Eukaryota</taxon>
        <taxon>Metazoa</taxon>
        <taxon>Ecdysozoa</taxon>
        <taxon>Arthropoda</taxon>
        <taxon>Chelicerata</taxon>
        <taxon>Arachnida</taxon>
        <taxon>Acari</taxon>
        <taxon>Parasitiformes</taxon>
        <taxon>Ixodida</taxon>
        <taxon>Ixodoidea</taxon>
        <taxon>Ixodidae</taxon>
        <taxon>Rhipicephalinae</taxon>
        <taxon>Rhipicephalus</taxon>
        <taxon>Boophilus</taxon>
    </lineage>
</organism>
<dbReference type="VEuPathDB" id="VectorBase:LOC119188161"/>
<feature type="chain" id="PRO_5026047994" evidence="1">
    <location>
        <begin position="26"/>
        <end position="336"/>
    </location>
</feature>
<dbReference type="AlphaFoldDB" id="A0A6G5A6M1"/>
<evidence type="ECO:0000256" key="1">
    <source>
        <dbReference type="SAM" id="SignalP"/>
    </source>
</evidence>
<dbReference type="PANTHER" id="PTHR19143">
    <property type="entry name" value="FIBRINOGEN/TENASCIN/ANGIOPOEITIN"/>
    <property type="match status" value="1"/>
</dbReference>
<dbReference type="PROSITE" id="PS51406">
    <property type="entry name" value="FIBRINOGEN_C_2"/>
    <property type="match status" value="1"/>
</dbReference>
<dbReference type="CDD" id="cd00087">
    <property type="entry name" value="FReD"/>
    <property type="match status" value="1"/>
</dbReference>
<dbReference type="InterPro" id="IPR036056">
    <property type="entry name" value="Fibrinogen-like_C"/>
</dbReference>
<dbReference type="NCBIfam" id="NF040941">
    <property type="entry name" value="GGGWT_bact"/>
    <property type="match status" value="1"/>
</dbReference>
<feature type="domain" description="Fibrinogen C-terminal" evidence="2">
    <location>
        <begin position="87"/>
        <end position="314"/>
    </location>
</feature>
<dbReference type="Gene3D" id="3.90.215.10">
    <property type="entry name" value="Gamma Fibrinogen, chain A, domain 1"/>
    <property type="match status" value="1"/>
</dbReference>
<accession>A0A6G5A6M1</accession>
<reference evidence="3" key="1">
    <citation type="submission" date="2020-03" db="EMBL/GenBank/DDBJ databases">
        <title>A transcriptome and proteome of the tick Rhipicephalus microplus shaped by the genetic composition of its hosts and developmental stage.</title>
        <authorList>
            <person name="Garcia G.R."/>
            <person name="Ribeiro J.M.C."/>
            <person name="Maruyama S.R."/>
            <person name="Gardinasse L.G."/>
            <person name="Nelson K."/>
            <person name="Ferreira B.R."/>
            <person name="Andrade T.G."/>
            <person name="Santos I.K.F.M."/>
        </authorList>
    </citation>
    <scope>NUCLEOTIDE SEQUENCE</scope>
    <source>
        <strain evidence="3">NSGR</strain>
        <tissue evidence="3">Salivary glands</tissue>
    </source>
</reference>
<dbReference type="Pfam" id="PF00147">
    <property type="entry name" value="Fibrinogen_C"/>
    <property type="match status" value="1"/>
</dbReference>
<sequence length="336" mass="37925">MIAKCSMLFHVLVLAFIIRVNPAEAQASSVISGGSGALATATTAAATTAATGASTATSSAKAAQVLEKPFDNAEEKVKELESILHYIKNNNHPRQCSDLLRAGQRNDGIYTIYHNKAPQGQDVYCNMKADGGGWTVIQRRGQFKNRVFHFYRNWTEYANGFGDPSQEYWIGNEALNAMTSGKRDMTLRIVLRNTTSDKVSIYYSKFRVSNAAKMYQLEMGNFIGPQGWDAMRHADGQKFSTYDQDNDVSTYNCAEQYRGAWWYSDCHACNPNGLNLNGYHESYGDGIEWSIREHTGKLYYYSYPYMEMMIRPARLLEGKEKDLKFCEPITVQEAWL</sequence>
<evidence type="ECO:0000259" key="2">
    <source>
        <dbReference type="PROSITE" id="PS51406"/>
    </source>
</evidence>
<name>A0A6G5A6M1_RHIMP</name>
<keyword evidence="1" id="KW-0732">Signal</keyword>
<dbReference type="GO" id="GO:0005615">
    <property type="term" value="C:extracellular space"/>
    <property type="evidence" value="ECO:0007669"/>
    <property type="project" value="TreeGrafter"/>
</dbReference>
<evidence type="ECO:0000313" key="3">
    <source>
        <dbReference type="EMBL" id="NIE46439.1"/>
    </source>
</evidence>
<dbReference type="InterPro" id="IPR050373">
    <property type="entry name" value="Fibrinogen_C-term_domain"/>
</dbReference>
<dbReference type="OrthoDB" id="6145874at2759"/>
<dbReference type="SUPFAM" id="SSF56496">
    <property type="entry name" value="Fibrinogen C-terminal domain-like"/>
    <property type="match status" value="1"/>
</dbReference>